<protein>
    <recommendedName>
        <fullName evidence="4">Lipoprotein</fullName>
    </recommendedName>
</protein>
<accession>A0A0K1Q118</accession>
<proteinExistence type="predicted"/>
<feature type="chain" id="PRO_5005466609" description="Lipoprotein" evidence="1">
    <location>
        <begin position="22"/>
        <end position="110"/>
    </location>
</feature>
<evidence type="ECO:0000256" key="1">
    <source>
        <dbReference type="SAM" id="SignalP"/>
    </source>
</evidence>
<dbReference type="PROSITE" id="PS51257">
    <property type="entry name" value="PROKAR_LIPOPROTEIN"/>
    <property type="match status" value="1"/>
</dbReference>
<evidence type="ECO:0008006" key="4">
    <source>
        <dbReference type="Google" id="ProtNLM"/>
    </source>
</evidence>
<gene>
    <name evidence="2" type="ORF">AKJ09_06142</name>
</gene>
<keyword evidence="3" id="KW-1185">Reference proteome</keyword>
<sequence length="110" mass="11250">MARHLRWIGALSMAFVLTAAACGSKNDGFDDGRDHLIGEADAGADSAPSCEGLRCSADLHKVIDGCTQNVVEECAPDLGCAKGTCVPACDSVAASQGSIGCSFFTTPPTR</sequence>
<dbReference type="Proteomes" id="UP000064967">
    <property type="component" value="Chromosome"/>
</dbReference>
<dbReference type="STRING" id="1391654.AKJ09_06142"/>
<name>A0A0K1Q118_9BACT</name>
<feature type="signal peptide" evidence="1">
    <location>
        <begin position="1"/>
        <end position="21"/>
    </location>
</feature>
<dbReference type="EMBL" id="CP012333">
    <property type="protein sequence ID" value="AKU99478.1"/>
    <property type="molecule type" value="Genomic_DNA"/>
</dbReference>
<evidence type="ECO:0000313" key="2">
    <source>
        <dbReference type="EMBL" id="AKU99478.1"/>
    </source>
</evidence>
<keyword evidence="1" id="KW-0732">Signal</keyword>
<organism evidence="2 3">
    <name type="scientific">Labilithrix luteola</name>
    <dbReference type="NCBI Taxonomy" id="1391654"/>
    <lineage>
        <taxon>Bacteria</taxon>
        <taxon>Pseudomonadati</taxon>
        <taxon>Myxococcota</taxon>
        <taxon>Polyangia</taxon>
        <taxon>Polyangiales</taxon>
        <taxon>Labilitrichaceae</taxon>
        <taxon>Labilithrix</taxon>
    </lineage>
</organism>
<dbReference type="KEGG" id="llu:AKJ09_06142"/>
<evidence type="ECO:0000313" key="3">
    <source>
        <dbReference type="Proteomes" id="UP000064967"/>
    </source>
</evidence>
<dbReference type="AlphaFoldDB" id="A0A0K1Q118"/>
<reference evidence="2 3" key="1">
    <citation type="submission" date="2015-08" db="EMBL/GenBank/DDBJ databases">
        <authorList>
            <person name="Babu N.S."/>
            <person name="Beckwith C.J."/>
            <person name="Beseler K.G."/>
            <person name="Brison A."/>
            <person name="Carone J.V."/>
            <person name="Caskin T.P."/>
            <person name="Diamond M."/>
            <person name="Durham M.E."/>
            <person name="Foxe J.M."/>
            <person name="Go M."/>
            <person name="Henderson B.A."/>
            <person name="Jones I.B."/>
            <person name="McGettigan J.A."/>
            <person name="Micheletti S.J."/>
            <person name="Nasrallah M.E."/>
            <person name="Ortiz D."/>
            <person name="Piller C.R."/>
            <person name="Privatt S.R."/>
            <person name="Schneider S.L."/>
            <person name="Sharp S."/>
            <person name="Smith T.C."/>
            <person name="Stanton J.D."/>
            <person name="Ullery H.E."/>
            <person name="Wilson R.J."/>
            <person name="Serrano M.G."/>
            <person name="Buck G."/>
            <person name="Lee V."/>
            <person name="Wang Y."/>
            <person name="Carvalho R."/>
            <person name="Voegtly L."/>
            <person name="Shi R."/>
            <person name="Duckworth R."/>
            <person name="Johnson A."/>
            <person name="Loviza R."/>
            <person name="Walstead R."/>
            <person name="Shah Z."/>
            <person name="Kiflezghi M."/>
            <person name="Wade K."/>
            <person name="Ball S.L."/>
            <person name="Bradley K.W."/>
            <person name="Asai D.J."/>
            <person name="Bowman C.A."/>
            <person name="Russell D.A."/>
            <person name="Pope W.H."/>
            <person name="Jacobs-Sera D."/>
            <person name="Hendrix R.W."/>
            <person name="Hatfull G.F."/>
        </authorList>
    </citation>
    <scope>NUCLEOTIDE SEQUENCE [LARGE SCALE GENOMIC DNA]</scope>
    <source>
        <strain evidence="2 3">DSM 27648</strain>
    </source>
</reference>